<accession>A0A261U359</accession>
<evidence type="ECO:0000313" key="4">
    <source>
        <dbReference type="Proteomes" id="UP000216913"/>
    </source>
</evidence>
<dbReference type="Pfam" id="PF00378">
    <property type="entry name" value="ECH_1"/>
    <property type="match status" value="1"/>
</dbReference>
<dbReference type="Gene3D" id="3.90.226.10">
    <property type="entry name" value="2-enoyl-CoA Hydratase, Chain A, domain 1"/>
    <property type="match status" value="1"/>
</dbReference>
<dbReference type="SUPFAM" id="SSF52096">
    <property type="entry name" value="ClpP/crotonase"/>
    <property type="match status" value="1"/>
</dbReference>
<dbReference type="OrthoDB" id="370015at2"/>
<evidence type="ECO:0008006" key="5">
    <source>
        <dbReference type="Google" id="ProtNLM"/>
    </source>
</evidence>
<dbReference type="EMBL" id="NEVP01000001">
    <property type="protein sequence ID" value="OZI55680.1"/>
    <property type="molecule type" value="Genomic_DNA"/>
</dbReference>
<dbReference type="AlphaFoldDB" id="A0A261U359"/>
<dbReference type="InterPro" id="IPR051683">
    <property type="entry name" value="Enoyl-CoA_Hydratase/Isomerase"/>
</dbReference>
<evidence type="ECO:0000256" key="1">
    <source>
        <dbReference type="ARBA" id="ARBA00005254"/>
    </source>
</evidence>
<dbReference type="CDD" id="cd06558">
    <property type="entry name" value="crotonase-like"/>
    <property type="match status" value="1"/>
</dbReference>
<dbReference type="PANTHER" id="PTHR42964:SF1">
    <property type="entry name" value="POLYKETIDE BIOSYNTHESIS ENOYL-COA HYDRATASE PKSH-RELATED"/>
    <property type="match status" value="1"/>
</dbReference>
<evidence type="ECO:0000256" key="2">
    <source>
        <dbReference type="SAM" id="MobiDB-lite"/>
    </source>
</evidence>
<dbReference type="GO" id="GO:0003824">
    <property type="term" value="F:catalytic activity"/>
    <property type="evidence" value="ECO:0007669"/>
    <property type="project" value="UniProtKB-ARBA"/>
</dbReference>
<proteinExistence type="inferred from homology"/>
<dbReference type="NCBIfam" id="NF004795">
    <property type="entry name" value="PRK06143.1"/>
    <property type="match status" value="1"/>
</dbReference>
<comment type="similarity">
    <text evidence="1">Belongs to the enoyl-CoA hydratase/isomerase family.</text>
</comment>
<evidence type="ECO:0000313" key="3">
    <source>
        <dbReference type="EMBL" id="OZI55680.1"/>
    </source>
</evidence>
<name>A0A261U359_9BORD</name>
<comment type="caution">
    <text evidence="3">The sequence shown here is derived from an EMBL/GenBank/DDBJ whole genome shotgun (WGS) entry which is preliminary data.</text>
</comment>
<keyword evidence="4" id="KW-1185">Reference proteome</keyword>
<dbReference type="PANTHER" id="PTHR42964">
    <property type="entry name" value="ENOYL-COA HYDRATASE"/>
    <property type="match status" value="1"/>
</dbReference>
<feature type="region of interest" description="Disordered" evidence="2">
    <location>
        <begin position="1"/>
        <end position="34"/>
    </location>
</feature>
<dbReference type="Proteomes" id="UP000216913">
    <property type="component" value="Unassembled WGS sequence"/>
</dbReference>
<organism evidence="3 4">
    <name type="scientific">Bordetella genomosp. 5</name>
    <dbReference type="NCBI Taxonomy" id="1395608"/>
    <lineage>
        <taxon>Bacteria</taxon>
        <taxon>Pseudomonadati</taxon>
        <taxon>Pseudomonadota</taxon>
        <taxon>Betaproteobacteria</taxon>
        <taxon>Burkholderiales</taxon>
        <taxon>Alcaligenaceae</taxon>
        <taxon>Bordetella</taxon>
    </lineage>
</organism>
<gene>
    <name evidence="3" type="ORF">CAL25_02810</name>
</gene>
<reference evidence="3 4" key="1">
    <citation type="submission" date="2017-05" db="EMBL/GenBank/DDBJ databases">
        <title>Complete and WGS of Bordetella genogroups.</title>
        <authorList>
            <person name="Spilker T."/>
            <person name="LiPuma J."/>
        </authorList>
    </citation>
    <scope>NUCLEOTIDE SEQUENCE [LARGE SCALE GENOMIC DNA]</scope>
    <source>
        <strain evidence="3 4">AU10456</strain>
    </source>
</reference>
<protein>
    <recommendedName>
        <fullName evidence="5">Enoyl-CoA hydratase</fullName>
    </recommendedName>
</protein>
<sequence>MRPGHEVTDWQASPERNGHPPLRNRPIKPASGPVPVVSGRNRPVYVVIPVYSVRGAPVAWASATARTRRQWIFRGGSAVDTEQLSHPHARVHVTSEGVATICITGAGSLNVLGSAVIADLTRAFNGLAAAEAVRVVVLRGDGERAFVAGADIAEMAELDNTRAQHFIAGLAELCDTVRFFPVPVIARLGGHCLGAGLELAASCDLRIAADSARFAMPEVAVGIPSVVHAALLPALIGGSRAQWLLLTGEAIDADTAREWGLVHQVVSADNLDLAVQALAARMAGFGPQALQQQKRLLRRWERMSVEEAIADSVPEFGAAFDTGEPQQHMRAFLARKRQS</sequence>
<dbReference type="InterPro" id="IPR001753">
    <property type="entry name" value="Enoyl-CoA_hydra/iso"/>
</dbReference>
<dbReference type="InterPro" id="IPR029045">
    <property type="entry name" value="ClpP/crotonase-like_dom_sf"/>
</dbReference>